<feature type="domain" description="Methyltransferase type 11" evidence="1">
    <location>
        <begin position="55"/>
        <end position="149"/>
    </location>
</feature>
<name>A0A4R0YXG6_9GAMM</name>
<dbReference type="PANTHER" id="PTHR43861:SF1">
    <property type="entry name" value="TRANS-ACONITATE 2-METHYLTRANSFERASE"/>
    <property type="match status" value="1"/>
</dbReference>
<evidence type="ECO:0000259" key="1">
    <source>
        <dbReference type="Pfam" id="PF08241"/>
    </source>
</evidence>
<comment type="caution">
    <text evidence="2">The sequence shown here is derived from an EMBL/GenBank/DDBJ whole genome shotgun (WGS) entry which is preliminary data.</text>
</comment>
<keyword evidence="2" id="KW-0808">Transferase</keyword>
<accession>A0A4R0YXG6</accession>
<sequence length="285" mass="31455">MRAPGVDKQKNVSGLLGDTKHRDYAPKLSLFNRFAAPELRKAIASLQLEPGAHVLDAGCGTGEALQWLRDAVGDEGTVTGLDLSSAHVAAARAQAPADALVIQADLDRLPLPARCFDLVWSVNTINHLRDPDAGLATLAALLRPGGRLALGQSSLLPDMYFAWDSRLERLTNEAVRQYYRDRYALDERDLTAVRALVGRLRRAGLKDVRARTFIIERVSPVGTDDENYLLEAIFRATWGERLRPYLSDADHAELARLCDPLDPGYALRRSDFHFLQTFTLVVGVA</sequence>
<proteinExistence type="predicted"/>
<dbReference type="InterPro" id="IPR013216">
    <property type="entry name" value="Methyltransf_11"/>
</dbReference>
<dbReference type="GO" id="GO:0008757">
    <property type="term" value="F:S-adenosylmethionine-dependent methyltransferase activity"/>
    <property type="evidence" value="ECO:0007669"/>
    <property type="project" value="InterPro"/>
</dbReference>
<dbReference type="SUPFAM" id="SSF53335">
    <property type="entry name" value="S-adenosyl-L-methionine-dependent methyltransferases"/>
    <property type="match status" value="1"/>
</dbReference>
<evidence type="ECO:0000313" key="3">
    <source>
        <dbReference type="Proteomes" id="UP000291822"/>
    </source>
</evidence>
<organism evidence="2 3">
    <name type="scientific">Dyella soli</name>
    <dbReference type="NCBI Taxonomy" id="522319"/>
    <lineage>
        <taxon>Bacteria</taxon>
        <taxon>Pseudomonadati</taxon>
        <taxon>Pseudomonadota</taxon>
        <taxon>Gammaproteobacteria</taxon>
        <taxon>Lysobacterales</taxon>
        <taxon>Rhodanobacteraceae</taxon>
        <taxon>Dyella</taxon>
    </lineage>
</organism>
<keyword evidence="3" id="KW-1185">Reference proteome</keyword>
<dbReference type="Gene3D" id="3.40.50.150">
    <property type="entry name" value="Vaccinia Virus protein VP39"/>
    <property type="match status" value="1"/>
</dbReference>
<dbReference type="EMBL" id="SJTG01000002">
    <property type="protein sequence ID" value="TCI10194.1"/>
    <property type="molecule type" value="Genomic_DNA"/>
</dbReference>
<gene>
    <name evidence="2" type="ORF">EZM97_14895</name>
</gene>
<dbReference type="AlphaFoldDB" id="A0A4R0YXG6"/>
<dbReference type="Pfam" id="PF08241">
    <property type="entry name" value="Methyltransf_11"/>
    <property type="match status" value="1"/>
</dbReference>
<reference evidence="2 3" key="1">
    <citation type="submission" date="2019-02" db="EMBL/GenBank/DDBJ databases">
        <title>Dyella amyloliquefaciens sp. nov., isolated from forest soil.</title>
        <authorList>
            <person name="Gao Z.-H."/>
            <person name="Qiu L.-H."/>
        </authorList>
    </citation>
    <scope>NUCLEOTIDE SEQUENCE [LARGE SCALE GENOMIC DNA]</scope>
    <source>
        <strain evidence="2 3">KACC 12747</strain>
    </source>
</reference>
<dbReference type="PANTHER" id="PTHR43861">
    <property type="entry name" value="TRANS-ACONITATE 2-METHYLTRANSFERASE-RELATED"/>
    <property type="match status" value="1"/>
</dbReference>
<keyword evidence="2" id="KW-0489">Methyltransferase</keyword>
<dbReference type="GO" id="GO:0032259">
    <property type="term" value="P:methylation"/>
    <property type="evidence" value="ECO:0007669"/>
    <property type="project" value="UniProtKB-KW"/>
</dbReference>
<dbReference type="CDD" id="cd02440">
    <property type="entry name" value="AdoMet_MTases"/>
    <property type="match status" value="1"/>
</dbReference>
<dbReference type="InterPro" id="IPR029063">
    <property type="entry name" value="SAM-dependent_MTases_sf"/>
</dbReference>
<evidence type="ECO:0000313" key="2">
    <source>
        <dbReference type="EMBL" id="TCI10194.1"/>
    </source>
</evidence>
<protein>
    <submittedName>
        <fullName evidence="2">Methyltransferase domain-containing protein</fullName>
    </submittedName>
</protein>
<dbReference type="Proteomes" id="UP000291822">
    <property type="component" value="Unassembled WGS sequence"/>
</dbReference>